<protein>
    <submittedName>
        <fullName evidence="2">Uncharacterized protein</fullName>
    </submittedName>
</protein>
<feature type="region of interest" description="Disordered" evidence="1">
    <location>
        <begin position="1007"/>
        <end position="1045"/>
    </location>
</feature>
<gene>
    <name evidence="2" type="ORF">R3P38DRAFT_3303396</name>
</gene>
<feature type="region of interest" description="Disordered" evidence="1">
    <location>
        <begin position="422"/>
        <end position="476"/>
    </location>
</feature>
<feature type="compositionally biased region" description="Basic residues" evidence="1">
    <location>
        <begin position="463"/>
        <end position="472"/>
    </location>
</feature>
<dbReference type="PANTHER" id="PTHR31912:SF34">
    <property type="entry name" value="NOTOCHORD-RELATED PROTEIN"/>
    <property type="match status" value="1"/>
</dbReference>
<feature type="compositionally biased region" description="Basic and acidic residues" evidence="1">
    <location>
        <begin position="1011"/>
        <end position="1021"/>
    </location>
</feature>
<comment type="caution">
    <text evidence="2">The sequence shown here is derived from an EMBL/GenBank/DDBJ whole genome shotgun (WGS) entry which is preliminary data.</text>
</comment>
<evidence type="ECO:0000313" key="3">
    <source>
        <dbReference type="Proteomes" id="UP001362999"/>
    </source>
</evidence>
<dbReference type="Proteomes" id="UP001362999">
    <property type="component" value="Unassembled WGS sequence"/>
</dbReference>
<evidence type="ECO:0000313" key="2">
    <source>
        <dbReference type="EMBL" id="KAK7059475.1"/>
    </source>
</evidence>
<dbReference type="EMBL" id="JAWWNJ010000003">
    <property type="protein sequence ID" value="KAK7059475.1"/>
    <property type="molecule type" value="Genomic_DNA"/>
</dbReference>
<sequence length="1045" mass="116034">MVGRRPSYPQRCPAPTGCPAGTPICSVGVAKSILMVVRRGGGISADSREPPMKARFWFPWRDRIVGPHRSILFSQRQLDLFLWLLKVNEVNDVPSNRLKNLTLTAPNAALQKMCGVDSIMYNGALGHKYYVNSLPQIIAQEMANPKVRPHLSFYPEDSGPKLSEARQGERWLKELPDNQTTPMVRIAERDYFIHEPAMLRNGECCIPTRWFTKAGQLFGKCWQLQPIVTDAGTGWRVFIASEPLVVAAAEFLKNFPELRADVESGFYHKPNPANIHKPNPANIFRWEPVAGKGRRVPCHLWMYCDDTSGNVSKKWNEHNSFLVTPAGLPREESQKEYNIHFLSTSNIAPPLEMLDGIVEQLDEAQENGIWAWDSVLNEPVLVIPEVLALLGDNPMQSEFACHIGLRGKLFCRACWVKGSDANAADSAETPAPADRGESDAESVGGSNEGSVAGSGDESDAAGKKKKRAKGKGKVQETLTQMIHRVNRLRNKTETTEKLKSYFAEASLVDTKTKIQNQRTESGVKDTYQLHFLEKMFESYRNKRGRAAKEAALSARIASLPKNITSPLKNKDALKELLITRLTSFDVSGLGISPLAGKTLVQALSLTGRDFRTIAQVAPFVLYDLVPANCLETWQALSKLIPLIWQPEIVDIESHIIDNFLLHVAPQFHIILHLPAHIRRFGPAILFATEAFESFNAIIHYIIRAKSVHSNRHAPSRDIALAFAQGNRIRHLLSGGLFLLTQHVPKNEVQGNDSAGLKFSKDSNAWKSIGLGPKLLVQAPNTVTSYLGLEEKHPHSHGLCVLDKVRERPVSETLTGQHSEEWLGRKGMFRTCKSVVVENGDVCVPGNFVVVKHPERIGETFVGRVEEIIQAVGSIRAHASRADGILVERVTVLRHSSRYGMPRILLSGHRSVLDDTDLMCTVNVQHNCQDNGCGPTGSRRVFQERQQTEHTRPEISHVQNLTDLVLNVAQMRDAKHLQPFRPNIPLLDAETVIQQSAVNELAARRSTAAAAAKEKEPQRRAAADSPASTSSTAVARVEPRALTRLR</sequence>
<proteinExistence type="predicted"/>
<name>A0AAW0E5W4_9AGAR</name>
<feature type="compositionally biased region" description="Low complexity" evidence="1">
    <location>
        <begin position="1022"/>
        <end position="1034"/>
    </location>
</feature>
<organism evidence="2 3">
    <name type="scientific">Favolaschia claudopus</name>
    <dbReference type="NCBI Taxonomy" id="2862362"/>
    <lineage>
        <taxon>Eukaryota</taxon>
        <taxon>Fungi</taxon>
        <taxon>Dikarya</taxon>
        <taxon>Basidiomycota</taxon>
        <taxon>Agaricomycotina</taxon>
        <taxon>Agaricomycetes</taxon>
        <taxon>Agaricomycetidae</taxon>
        <taxon>Agaricales</taxon>
        <taxon>Marasmiineae</taxon>
        <taxon>Mycenaceae</taxon>
        <taxon>Favolaschia</taxon>
    </lineage>
</organism>
<keyword evidence="3" id="KW-1185">Reference proteome</keyword>
<reference evidence="2 3" key="1">
    <citation type="journal article" date="2024" name="J Genomics">
        <title>Draft genome sequencing and assembly of Favolaschia claudopus CIRM-BRFM 2984 isolated from oak limbs.</title>
        <authorList>
            <person name="Navarro D."/>
            <person name="Drula E."/>
            <person name="Chaduli D."/>
            <person name="Cazenave R."/>
            <person name="Ahrendt S."/>
            <person name="Wang J."/>
            <person name="Lipzen A."/>
            <person name="Daum C."/>
            <person name="Barry K."/>
            <person name="Grigoriev I.V."/>
            <person name="Favel A."/>
            <person name="Rosso M.N."/>
            <person name="Martin F."/>
        </authorList>
    </citation>
    <scope>NUCLEOTIDE SEQUENCE [LARGE SCALE GENOMIC DNA]</scope>
    <source>
        <strain evidence="2 3">CIRM-BRFM 2984</strain>
    </source>
</reference>
<accession>A0AAW0E5W4</accession>
<evidence type="ECO:0000256" key="1">
    <source>
        <dbReference type="SAM" id="MobiDB-lite"/>
    </source>
</evidence>
<feature type="compositionally biased region" description="Basic and acidic residues" evidence="1">
    <location>
        <begin position="1036"/>
        <end position="1045"/>
    </location>
</feature>
<dbReference type="AlphaFoldDB" id="A0AAW0E5W4"/>
<dbReference type="PANTHER" id="PTHR31912">
    <property type="entry name" value="IP13529P"/>
    <property type="match status" value="1"/>
</dbReference>